<organism evidence="1 2">
    <name type="scientific">Aspergillus pseudodeflectus</name>
    <dbReference type="NCBI Taxonomy" id="176178"/>
    <lineage>
        <taxon>Eukaryota</taxon>
        <taxon>Fungi</taxon>
        <taxon>Dikarya</taxon>
        <taxon>Ascomycota</taxon>
        <taxon>Pezizomycotina</taxon>
        <taxon>Eurotiomycetes</taxon>
        <taxon>Eurotiomycetidae</taxon>
        <taxon>Eurotiales</taxon>
        <taxon>Aspergillaceae</taxon>
        <taxon>Aspergillus</taxon>
        <taxon>Aspergillus subgen. Nidulantes</taxon>
    </lineage>
</organism>
<evidence type="ECO:0000313" key="1">
    <source>
        <dbReference type="EMBL" id="KAL2838774.1"/>
    </source>
</evidence>
<name>A0ABR4JFF0_9EURO</name>
<proteinExistence type="predicted"/>
<protein>
    <submittedName>
        <fullName evidence="1">Uncharacterized protein</fullName>
    </submittedName>
</protein>
<dbReference type="EMBL" id="JBFXLR010000081">
    <property type="protein sequence ID" value="KAL2838774.1"/>
    <property type="molecule type" value="Genomic_DNA"/>
</dbReference>
<comment type="caution">
    <text evidence="1">The sequence shown here is derived from an EMBL/GenBank/DDBJ whole genome shotgun (WGS) entry which is preliminary data.</text>
</comment>
<dbReference type="GeneID" id="98157114"/>
<accession>A0ABR4JFF0</accession>
<reference evidence="1 2" key="1">
    <citation type="submission" date="2024-07" db="EMBL/GenBank/DDBJ databases">
        <title>Section-level genome sequencing and comparative genomics of Aspergillus sections Usti and Cavernicolus.</title>
        <authorList>
            <consortium name="Lawrence Berkeley National Laboratory"/>
            <person name="Nybo J.L."/>
            <person name="Vesth T.C."/>
            <person name="Theobald S."/>
            <person name="Frisvad J.C."/>
            <person name="Larsen T.O."/>
            <person name="Kjaerboelling I."/>
            <person name="Rothschild-Mancinelli K."/>
            <person name="Lyhne E.K."/>
            <person name="Kogle M.E."/>
            <person name="Barry K."/>
            <person name="Clum A."/>
            <person name="Na H."/>
            <person name="Ledsgaard L."/>
            <person name="Lin J."/>
            <person name="Lipzen A."/>
            <person name="Kuo A."/>
            <person name="Riley R."/>
            <person name="Mondo S."/>
            <person name="LaButti K."/>
            <person name="Haridas S."/>
            <person name="Pangalinan J."/>
            <person name="Salamov A.A."/>
            <person name="Simmons B.A."/>
            <person name="Magnuson J.K."/>
            <person name="Chen J."/>
            <person name="Drula E."/>
            <person name="Henrissat B."/>
            <person name="Wiebenga A."/>
            <person name="Lubbers R.J."/>
            <person name="Gomes A.C."/>
            <person name="Macurrencykelacurrency M.R."/>
            <person name="Stajich J."/>
            <person name="Grigoriev I.V."/>
            <person name="Mortensen U.H."/>
            <person name="De vries R.P."/>
            <person name="Baker S.E."/>
            <person name="Andersen M.R."/>
        </authorList>
    </citation>
    <scope>NUCLEOTIDE SEQUENCE [LARGE SCALE GENOMIC DNA]</scope>
    <source>
        <strain evidence="1 2">CBS 756.74</strain>
    </source>
</reference>
<keyword evidence="2" id="KW-1185">Reference proteome</keyword>
<dbReference type="Proteomes" id="UP001610444">
    <property type="component" value="Unassembled WGS sequence"/>
</dbReference>
<evidence type="ECO:0000313" key="2">
    <source>
        <dbReference type="Proteomes" id="UP001610444"/>
    </source>
</evidence>
<gene>
    <name evidence="1" type="ORF">BJX68DRAFT_248608</name>
</gene>
<dbReference type="RefSeq" id="XP_070893203.1">
    <property type="nucleotide sequence ID" value="XM_071041950.1"/>
</dbReference>
<sequence length="108" mass="12181">MASVPDKNRMARLGHSKYPSPCRSCRPMSTCHQHAISSSRVRAWRHIRGRGRKTGRSLAGANLWFQNAVQPYAYSAGKVGNKLCRILALFPFLALVPDSRIHRPWIVV</sequence>